<evidence type="ECO:0000313" key="2">
    <source>
        <dbReference type="Proteomes" id="UP000688137"/>
    </source>
</evidence>
<protein>
    <submittedName>
        <fullName evidence="1">Uncharacterized protein</fullName>
    </submittedName>
</protein>
<accession>A0A8S1N3C6</accession>
<sequence>MFNNFQLKKKMEIHQPHLNLKQKGQVITQFQKKNIPLNQQCQQKNQSIKMNSIVKSTQIQNQRVQKSISKDIWHKKSVSLKMKNAIFKNGFKIYCGQLVKYKKGNQIYAFRCIKDNMKQFRLKELRQDHDVDTDDEQIQMATKQMFMSLTQCIRNEMANIEFHNHQNLCQKTLSLVQDDL</sequence>
<dbReference type="EMBL" id="CAJJDM010000079">
    <property type="protein sequence ID" value="CAD8086432.1"/>
    <property type="molecule type" value="Genomic_DNA"/>
</dbReference>
<dbReference type="Proteomes" id="UP000688137">
    <property type="component" value="Unassembled WGS sequence"/>
</dbReference>
<reference evidence="1" key="1">
    <citation type="submission" date="2021-01" db="EMBL/GenBank/DDBJ databases">
        <authorList>
            <consortium name="Genoscope - CEA"/>
            <person name="William W."/>
        </authorList>
    </citation>
    <scope>NUCLEOTIDE SEQUENCE</scope>
</reference>
<keyword evidence="2" id="KW-1185">Reference proteome</keyword>
<comment type="caution">
    <text evidence="1">The sequence shown here is derived from an EMBL/GenBank/DDBJ whole genome shotgun (WGS) entry which is preliminary data.</text>
</comment>
<dbReference type="AlphaFoldDB" id="A0A8S1N3C6"/>
<evidence type="ECO:0000313" key="1">
    <source>
        <dbReference type="EMBL" id="CAD8086432.1"/>
    </source>
</evidence>
<name>A0A8S1N3C6_PARPR</name>
<dbReference type="OMA" id="IQMATKQ"/>
<proteinExistence type="predicted"/>
<organism evidence="1 2">
    <name type="scientific">Paramecium primaurelia</name>
    <dbReference type="NCBI Taxonomy" id="5886"/>
    <lineage>
        <taxon>Eukaryota</taxon>
        <taxon>Sar</taxon>
        <taxon>Alveolata</taxon>
        <taxon>Ciliophora</taxon>
        <taxon>Intramacronucleata</taxon>
        <taxon>Oligohymenophorea</taxon>
        <taxon>Peniculida</taxon>
        <taxon>Parameciidae</taxon>
        <taxon>Paramecium</taxon>
    </lineage>
</organism>
<gene>
    <name evidence="1" type="ORF">PPRIM_AZ9-3.1.T0760194</name>
</gene>